<evidence type="ECO:0000256" key="1">
    <source>
        <dbReference type="ARBA" id="ARBA00005854"/>
    </source>
</evidence>
<protein>
    <submittedName>
        <fullName evidence="7">Glycerate dehydrogenase</fullName>
    </submittedName>
</protein>
<evidence type="ECO:0000256" key="3">
    <source>
        <dbReference type="ARBA" id="ARBA00023027"/>
    </source>
</evidence>
<dbReference type="SUPFAM" id="SSF51735">
    <property type="entry name" value="NAD(P)-binding Rossmann-fold domains"/>
    <property type="match status" value="1"/>
</dbReference>
<dbReference type="Pfam" id="PF02826">
    <property type="entry name" value="2-Hacid_dh_C"/>
    <property type="match status" value="1"/>
</dbReference>
<evidence type="ECO:0000256" key="4">
    <source>
        <dbReference type="RuleBase" id="RU003719"/>
    </source>
</evidence>
<feature type="domain" description="D-isomer specific 2-hydroxyacid dehydrogenase NAD-binding" evidence="6">
    <location>
        <begin position="110"/>
        <end position="290"/>
    </location>
</feature>
<dbReference type="PANTHER" id="PTHR43761:SF1">
    <property type="entry name" value="D-ISOMER SPECIFIC 2-HYDROXYACID DEHYDROGENASE CATALYTIC DOMAIN-CONTAINING PROTEIN-RELATED"/>
    <property type="match status" value="1"/>
</dbReference>
<keyword evidence="3" id="KW-0520">NAD</keyword>
<comment type="similarity">
    <text evidence="1 4">Belongs to the D-isomer specific 2-hydroxyacid dehydrogenase family.</text>
</comment>
<dbReference type="AlphaFoldDB" id="A0A917Q5E4"/>
<feature type="domain" description="D-isomer specific 2-hydroxyacid dehydrogenase catalytic" evidence="5">
    <location>
        <begin position="29"/>
        <end position="320"/>
    </location>
</feature>
<dbReference type="InterPro" id="IPR006139">
    <property type="entry name" value="D-isomer_2_OHA_DH_cat_dom"/>
</dbReference>
<evidence type="ECO:0000256" key="2">
    <source>
        <dbReference type="ARBA" id="ARBA00023002"/>
    </source>
</evidence>
<organism evidence="7 8">
    <name type="scientific">Salinarimonas ramus</name>
    <dbReference type="NCBI Taxonomy" id="690164"/>
    <lineage>
        <taxon>Bacteria</taxon>
        <taxon>Pseudomonadati</taxon>
        <taxon>Pseudomonadota</taxon>
        <taxon>Alphaproteobacteria</taxon>
        <taxon>Hyphomicrobiales</taxon>
        <taxon>Salinarimonadaceae</taxon>
        <taxon>Salinarimonas</taxon>
    </lineage>
</organism>
<evidence type="ECO:0000313" key="7">
    <source>
        <dbReference type="EMBL" id="GGK26669.1"/>
    </source>
</evidence>
<reference evidence="7 8" key="1">
    <citation type="journal article" date="2014" name="Int. J. Syst. Evol. Microbiol.">
        <title>Complete genome sequence of Corynebacterium casei LMG S-19264T (=DSM 44701T), isolated from a smear-ripened cheese.</title>
        <authorList>
            <consortium name="US DOE Joint Genome Institute (JGI-PGF)"/>
            <person name="Walter F."/>
            <person name="Albersmeier A."/>
            <person name="Kalinowski J."/>
            <person name="Ruckert C."/>
        </authorList>
    </citation>
    <scope>NUCLEOTIDE SEQUENCE [LARGE SCALE GENOMIC DNA]</scope>
    <source>
        <strain evidence="7 8">CGMCC 1.9161</strain>
    </source>
</reference>
<dbReference type="RefSeq" id="WP_210317582.1">
    <property type="nucleotide sequence ID" value="NZ_BMMF01000003.1"/>
</dbReference>
<evidence type="ECO:0000313" key="8">
    <source>
        <dbReference type="Proteomes" id="UP000600449"/>
    </source>
</evidence>
<dbReference type="InterPro" id="IPR050418">
    <property type="entry name" value="D-iso_2-hydroxyacid_DH_PdxB"/>
</dbReference>
<dbReference type="GO" id="GO:0051287">
    <property type="term" value="F:NAD binding"/>
    <property type="evidence" value="ECO:0007669"/>
    <property type="project" value="InterPro"/>
</dbReference>
<dbReference type="InterPro" id="IPR006140">
    <property type="entry name" value="D-isomer_DH_NAD-bd"/>
</dbReference>
<evidence type="ECO:0000259" key="6">
    <source>
        <dbReference type="Pfam" id="PF02826"/>
    </source>
</evidence>
<accession>A0A917Q5E4</accession>
<dbReference type="CDD" id="cd12162">
    <property type="entry name" value="2-Hacid_dh_4"/>
    <property type="match status" value="1"/>
</dbReference>
<comment type="caution">
    <text evidence="7">The sequence shown here is derived from an EMBL/GenBank/DDBJ whole genome shotgun (WGS) entry which is preliminary data.</text>
</comment>
<dbReference type="Proteomes" id="UP000600449">
    <property type="component" value="Unassembled WGS sequence"/>
</dbReference>
<dbReference type="GO" id="GO:0016616">
    <property type="term" value="F:oxidoreductase activity, acting on the CH-OH group of donors, NAD or NADP as acceptor"/>
    <property type="evidence" value="ECO:0007669"/>
    <property type="project" value="InterPro"/>
</dbReference>
<dbReference type="PANTHER" id="PTHR43761">
    <property type="entry name" value="D-ISOMER SPECIFIC 2-HYDROXYACID DEHYDROGENASE FAMILY PROTEIN (AFU_ORTHOLOGUE AFUA_1G13630)"/>
    <property type="match status" value="1"/>
</dbReference>
<dbReference type="Pfam" id="PF00389">
    <property type="entry name" value="2-Hacid_dh"/>
    <property type="match status" value="1"/>
</dbReference>
<dbReference type="InterPro" id="IPR036291">
    <property type="entry name" value="NAD(P)-bd_dom_sf"/>
</dbReference>
<keyword evidence="2 4" id="KW-0560">Oxidoreductase</keyword>
<dbReference type="SUPFAM" id="SSF52283">
    <property type="entry name" value="Formate/glycerate dehydrogenase catalytic domain-like"/>
    <property type="match status" value="1"/>
</dbReference>
<dbReference type="Gene3D" id="3.40.50.720">
    <property type="entry name" value="NAD(P)-binding Rossmann-like Domain"/>
    <property type="match status" value="2"/>
</dbReference>
<evidence type="ECO:0000259" key="5">
    <source>
        <dbReference type="Pfam" id="PF00389"/>
    </source>
</evidence>
<proteinExistence type="inferred from homology"/>
<gene>
    <name evidence="7" type="ORF">GCM10011322_11380</name>
</gene>
<dbReference type="EMBL" id="BMMF01000003">
    <property type="protein sequence ID" value="GGK26669.1"/>
    <property type="molecule type" value="Genomic_DNA"/>
</dbReference>
<keyword evidence="8" id="KW-1185">Reference proteome</keyword>
<name>A0A917Q5E4_9HYPH</name>
<sequence>MSERPTIVFLDRDTLPPSVRLKDFARPANLVVHARTRPDEVAARIADADIVVTNKVRVDAAAIAGAPRLKLVALAATGYDPVDVAACEAAGIRVANIRAYATRTLPEHTFALILALRRSLVPYARSVTEGRWEEAGQFCYFDYPIADLAGSTLGVVGDGALGKAVARIAEAFGMEVLFSSYKGVAGMGPLYTPFEEVMARSDVITLHCPLTPQTRNLISDAEFALMRRAPLLINTARGGLVDEAALARALDAGLVSGAGLDVTIPEPPGADHPIHALARRENVLVTPHVAWASREATQALADQLVDNIDAFLAGTPRNLVV</sequence>